<organism evidence="1">
    <name type="scientific">Moorena producens (strain JHB)</name>
    <dbReference type="NCBI Taxonomy" id="1454205"/>
    <lineage>
        <taxon>Bacteria</taxon>
        <taxon>Bacillati</taxon>
        <taxon>Cyanobacteriota</taxon>
        <taxon>Cyanophyceae</taxon>
        <taxon>Coleofasciculales</taxon>
        <taxon>Coleofasciculaceae</taxon>
        <taxon>Moorena</taxon>
    </lineage>
</organism>
<evidence type="ECO:0000313" key="1">
    <source>
        <dbReference type="EMBL" id="WAN69554.1"/>
    </source>
</evidence>
<proteinExistence type="predicted"/>
<sequence>MPILPIFRHGQDAHSTYFPPRPRCPFYLFSATAKMPILQNS</sequence>
<gene>
    <name evidence="1" type="ORF">BJP36_36310</name>
</gene>
<protein>
    <submittedName>
        <fullName evidence="1">Uncharacterized protein</fullName>
    </submittedName>
</protein>
<dbReference type="AlphaFoldDB" id="A0A9Q9STU4"/>
<dbReference type="EMBL" id="CP017708">
    <property type="protein sequence ID" value="WAN69554.1"/>
    <property type="molecule type" value="Genomic_DNA"/>
</dbReference>
<dbReference type="Proteomes" id="UP000176944">
    <property type="component" value="Chromosome"/>
</dbReference>
<reference evidence="1" key="2">
    <citation type="submission" date="2022-10" db="EMBL/GenBank/DDBJ databases">
        <authorList>
            <person name="Ngo T.-E."/>
        </authorList>
    </citation>
    <scope>NUCLEOTIDE SEQUENCE</scope>
    <source>
        <strain evidence="1">JHB</strain>
    </source>
</reference>
<reference evidence="1" key="1">
    <citation type="journal article" date="2017" name="Proc. Natl. Acad. Sci. U.S.A.">
        <title>Comparative genomics uncovers the prolific and distinctive metabolic potential of the cyanobacterial genus Moorea.</title>
        <authorList>
            <person name="Leao T."/>
            <person name="Castelao G."/>
            <person name="Korobeynikov A."/>
            <person name="Monroe E.A."/>
            <person name="Podell S."/>
            <person name="Glukhov E."/>
            <person name="Allen E.E."/>
            <person name="Gerwick W.H."/>
            <person name="Gerwick L."/>
        </authorList>
    </citation>
    <scope>NUCLEOTIDE SEQUENCE</scope>
    <source>
        <strain evidence="1">JHB</strain>
    </source>
</reference>
<accession>A0A9Q9STU4</accession>
<name>A0A9Q9STU4_MOOP1</name>